<dbReference type="SUPFAM" id="SSF111369">
    <property type="entry name" value="HlyD-like secretion proteins"/>
    <property type="match status" value="1"/>
</dbReference>
<dbReference type="NCBIfam" id="TIGR01730">
    <property type="entry name" value="RND_mfp"/>
    <property type="match status" value="1"/>
</dbReference>
<reference evidence="5" key="1">
    <citation type="journal article" date="2019" name="Int. J. Syst. Evol. Microbiol.">
        <title>The Global Catalogue of Microorganisms (GCM) 10K type strain sequencing project: providing services to taxonomists for standard genome sequencing and annotation.</title>
        <authorList>
            <consortium name="The Broad Institute Genomics Platform"/>
            <consortium name="The Broad Institute Genome Sequencing Center for Infectious Disease"/>
            <person name="Wu L."/>
            <person name="Ma J."/>
        </authorList>
    </citation>
    <scope>NUCLEOTIDE SEQUENCE [LARGE SCALE GENOMIC DNA]</scope>
    <source>
        <strain evidence="5">CGMCC 1.12931</strain>
    </source>
</reference>
<dbReference type="Gene3D" id="2.40.420.20">
    <property type="match status" value="1"/>
</dbReference>
<evidence type="ECO:0000256" key="2">
    <source>
        <dbReference type="SAM" id="Coils"/>
    </source>
</evidence>
<dbReference type="PROSITE" id="PS51257">
    <property type="entry name" value="PROKAR_LIPOPROTEIN"/>
    <property type="match status" value="1"/>
</dbReference>
<feature type="domain" description="CzcB-like barrel-sandwich hybrid" evidence="3">
    <location>
        <begin position="71"/>
        <end position="205"/>
    </location>
</feature>
<dbReference type="Gene3D" id="2.40.50.100">
    <property type="match status" value="1"/>
</dbReference>
<sequence>MYLIPFKMNKITYTFGILIFAFGLLISCESKEEQTTNEAPSVDVKLVKPTTEVAKTLSFKGKINAAKSTSIRTRGSSFVEEVYVKTGDQVQQGDLLIRLNNADLQAKKAQVEAQIQQVNAQLNNTQRDVERYQNLYEKQSISEKELENIELQLASVKAQKQTALQQLQEVNSEMKYYQIKAPFSGVITAKNVQKGDLANPQQAMLQLEGKAGFEIEVSVSERNIANFQQGDSAVVHLNDSNRKLAAVITEVSASSASTGGQYKVKASITSVENEALFAGMNASLSLQTDQLHKGIFVPKNSIIRRGELKGLYVVSQQNTALLRWVRVGSIIDENIEILSGLSPDEQVISSGKSKLYNGIKIAF</sequence>
<dbReference type="Gene3D" id="2.40.30.170">
    <property type="match status" value="1"/>
</dbReference>
<protein>
    <submittedName>
        <fullName evidence="4">RND transporter</fullName>
    </submittedName>
</protein>
<comment type="similarity">
    <text evidence="1">Belongs to the membrane fusion protein (MFP) (TC 8.A.1) family.</text>
</comment>
<keyword evidence="5" id="KW-1185">Reference proteome</keyword>
<evidence type="ECO:0000256" key="1">
    <source>
        <dbReference type="ARBA" id="ARBA00009477"/>
    </source>
</evidence>
<gene>
    <name evidence="4" type="ORF">GCM10010832_09190</name>
</gene>
<dbReference type="InterPro" id="IPR058647">
    <property type="entry name" value="BSH_CzcB-like"/>
</dbReference>
<proteinExistence type="inferred from homology"/>
<accession>A0ABQ1SEF9</accession>
<dbReference type="InterPro" id="IPR006143">
    <property type="entry name" value="RND_pump_MFP"/>
</dbReference>
<dbReference type="EMBL" id="BMGM01000003">
    <property type="protein sequence ID" value="GGE30912.1"/>
    <property type="molecule type" value="Genomic_DNA"/>
</dbReference>
<evidence type="ECO:0000313" key="4">
    <source>
        <dbReference type="EMBL" id="GGE30912.1"/>
    </source>
</evidence>
<dbReference type="PANTHER" id="PTHR30469:SF15">
    <property type="entry name" value="HLYD FAMILY OF SECRETION PROTEINS"/>
    <property type="match status" value="1"/>
</dbReference>
<dbReference type="PANTHER" id="PTHR30469">
    <property type="entry name" value="MULTIDRUG RESISTANCE PROTEIN MDTA"/>
    <property type="match status" value="1"/>
</dbReference>
<organism evidence="4 5">
    <name type="scientific">Psychroflexus planctonicus</name>
    <dbReference type="NCBI Taxonomy" id="1526575"/>
    <lineage>
        <taxon>Bacteria</taxon>
        <taxon>Pseudomonadati</taxon>
        <taxon>Bacteroidota</taxon>
        <taxon>Flavobacteriia</taxon>
        <taxon>Flavobacteriales</taxon>
        <taxon>Flavobacteriaceae</taxon>
        <taxon>Psychroflexus</taxon>
    </lineage>
</organism>
<feature type="coiled-coil region" evidence="2">
    <location>
        <begin position="101"/>
        <end position="173"/>
    </location>
</feature>
<name>A0ABQ1SEF9_9FLAO</name>
<dbReference type="Gene3D" id="1.10.287.470">
    <property type="entry name" value="Helix hairpin bin"/>
    <property type="match status" value="1"/>
</dbReference>
<dbReference type="Pfam" id="PF25973">
    <property type="entry name" value="BSH_CzcB"/>
    <property type="match status" value="1"/>
</dbReference>
<keyword evidence="2" id="KW-0175">Coiled coil</keyword>
<evidence type="ECO:0000259" key="3">
    <source>
        <dbReference type="Pfam" id="PF25973"/>
    </source>
</evidence>
<comment type="caution">
    <text evidence="4">The sequence shown here is derived from an EMBL/GenBank/DDBJ whole genome shotgun (WGS) entry which is preliminary data.</text>
</comment>
<dbReference type="Proteomes" id="UP000599179">
    <property type="component" value="Unassembled WGS sequence"/>
</dbReference>
<evidence type="ECO:0000313" key="5">
    <source>
        <dbReference type="Proteomes" id="UP000599179"/>
    </source>
</evidence>